<proteinExistence type="predicted"/>
<dbReference type="Proteomes" id="UP000735302">
    <property type="component" value="Unassembled WGS sequence"/>
</dbReference>
<evidence type="ECO:0000313" key="1">
    <source>
        <dbReference type="EMBL" id="GFN76625.1"/>
    </source>
</evidence>
<name>A0AAV3XGJ7_9GAST</name>
<protein>
    <submittedName>
        <fullName evidence="1">Uncharacterized protein</fullName>
    </submittedName>
</protein>
<keyword evidence="2" id="KW-1185">Reference proteome</keyword>
<sequence>MDGCIRRAAGPQWQRKAQYWRKWKTSAEGYILQWMDKASKLPSNQIKNKTFVKNIFSFNCRTFFVNWNLYFSGQSFIPLMSKILSDSVEKSACSGAPHCSTWPLKDMSLDTLLKKFEGSQELCRTLYPA</sequence>
<reference evidence="1 2" key="1">
    <citation type="journal article" date="2021" name="Elife">
        <title>Chloroplast acquisition without the gene transfer in kleptoplastic sea slugs, Plakobranchus ocellatus.</title>
        <authorList>
            <person name="Maeda T."/>
            <person name="Takahashi S."/>
            <person name="Yoshida T."/>
            <person name="Shimamura S."/>
            <person name="Takaki Y."/>
            <person name="Nagai Y."/>
            <person name="Toyoda A."/>
            <person name="Suzuki Y."/>
            <person name="Arimoto A."/>
            <person name="Ishii H."/>
            <person name="Satoh N."/>
            <person name="Nishiyama T."/>
            <person name="Hasebe M."/>
            <person name="Maruyama T."/>
            <person name="Minagawa J."/>
            <person name="Obokata J."/>
            <person name="Shigenobu S."/>
        </authorList>
    </citation>
    <scope>NUCLEOTIDE SEQUENCE [LARGE SCALE GENOMIC DNA]</scope>
</reference>
<evidence type="ECO:0000313" key="2">
    <source>
        <dbReference type="Proteomes" id="UP000735302"/>
    </source>
</evidence>
<comment type="caution">
    <text evidence="1">The sequence shown here is derived from an EMBL/GenBank/DDBJ whole genome shotgun (WGS) entry which is preliminary data.</text>
</comment>
<accession>A0AAV3XGJ7</accession>
<dbReference type="EMBL" id="BLXT01000403">
    <property type="protein sequence ID" value="GFN76625.1"/>
    <property type="molecule type" value="Genomic_DNA"/>
</dbReference>
<gene>
    <name evidence="1" type="ORF">PoB_000313100</name>
</gene>
<organism evidence="1 2">
    <name type="scientific">Plakobranchus ocellatus</name>
    <dbReference type="NCBI Taxonomy" id="259542"/>
    <lineage>
        <taxon>Eukaryota</taxon>
        <taxon>Metazoa</taxon>
        <taxon>Spiralia</taxon>
        <taxon>Lophotrochozoa</taxon>
        <taxon>Mollusca</taxon>
        <taxon>Gastropoda</taxon>
        <taxon>Heterobranchia</taxon>
        <taxon>Euthyneura</taxon>
        <taxon>Panpulmonata</taxon>
        <taxon>Sacoglossa</taxon>
        <taxon>Placobranchoidea</taxon>
        <taxon>Plakobranchidae</taxon>
        <taxon>Plakobranchus</taxon>
    </lineage>
</organism>
<dbReference type="AlphaFoldDB" id="A0AAV3XGJ7"/>